<evidence type="ECO:0000313" key="2">
    <source>
        <dbReference type="Proteomes" id="UP000625033"/>
    </source>
</evidence>
<accession>A0A931DE75</accession>
<dbReference type="RefSeq" id="WP_196836979.1">
    <property type="nucleotide sequence ID" value="NZ_JADOTZ010000001.1"/>
</dbReference>
<name>A0A931DE75_9MICC</name>
<gene>
    <name evidence="1" type="ORF">IW252_002608</name>
</gene>
<dbReference type="AlphaFoldDB" id="A0A931DE75"/>
<dbReference type="EMBL" id="JADOTZ010000001">
    <property type="protein sequence ID" value="MBG6085841.1"/>
    <property type="molecule type" value="Genomic_DNA"/>
</dbReference>
<dbReference type="Proteomes" id="UP000625033">
    <property type="component" value="Unassembled WGS sequence"/>
</dbReference>
<evidence type="ECO:0000313" key="1">
    <source>
        <dbReference type="EMBL" id="MBG6085841.1"/>
    </source>
</evidence>
<reference evidence="1" key="1">
    <citation type="submission" date="2020-11" db="EMBL/GenBank/DDBJ databases">
        <title>Sequencing the genomes of 1000 actinobacteria strains.</title>
        <authorList>
            <person name="Klenk H.-P."/>
        </authorList>
    </citation>
    <scope>NUCLEOTIDE SEQUENCE</scope>
    <source>
        <strain evidence="1">DSM 26152</strain>
    </source>
</reference>
<keyword evidence="2" id="KW-1185">Reference proteome</keyword>
<organism evidence="1 2">
    <name type="scientific">Zhihengliuella flava</name>
    <dbReference type="NCBI Taxonomy" id="1285193"/>
    <lineage>
        <taxon>Bacteria</taxon>
        <taxon>Bacillati</taxon>
        <taxon>Actinomycetota</taxon>
        <taxon>Actinomycetes</taxon>
        <taxon>Micrococcales</taxon>
        <taxon>Micrococcaceae</taxon>
        <taxon>Zhihengliuella</taxon>
    </lineage>
</organism>
<protein>
    <submittedName>
        <fullName evidence="1">Uncharacterized protein</fullName>
    </submittedName>
</protein>
<comment type="caution">
    <text evidence="1">The sequence shown here is derived from an EMBL/GenBank/DDBJ whole genome shotgun (WGS) entry which is preliminary data.</text>
</comment>
<sequence length="154" mass="17733">MTDKDGRPYIKISLDYLDNPKIDALSDTAILLHLSLLLRAGQQKRDGIVSTRACKTRGDKPFKELVTQGLLHKIDNMTYQLHDYVKHQTEAQVIKNKHEVRQSAGARGGHVKNHINRLIYDEACQHCNNDFETKADWLQHPDLTAKTPKHEWQK</sequence>
<proteinExistence type="predicted"/>